<dbReference type="Proteomes" id="UP000019335">
    <property type="component" value="Chromosome 6"/>
</dbReference>
<dbReference type="Gene3D" id="2.60.200.20">
    <property type="match status" value="1"/>
</dbReference>
<feature type="region of interest" description="Disordered" evidence="1">
    <location>
        <begin position="1"/>
        <end position="226"/>
    </location>
</feature>
<dbReference type="Pfam" id="PF00498">
    <property type="entry name" value="FHA"/>
    <property type="match status" value="1"/>
</dbReference>
<feature type="compositionally biased region" description="Basic and acidic residues" evidence="1">
    <location>
        <begin position="143"/>
        <end position="170"/>
    </location>
</feature>
<reference evidence="3 4" key="1">
    <citation type="journal article" date="2014" name="Mol. Plant">
        <title>Chromosome Scale Genome Assembly and Transcriptome Profiling of Nannochloropsis gaditana in Nitrogen Depletion.</title>
        <authorList>
            <person name="Corteggiani Carpinelli E."/>
            <person name="Telatin A."/>
            <person name="Vitulo N."/>
            <person name="Forcato C."/>
            <person name="D'Angelo M."/>
            <person name="Schiavon R."/>
            <person name="Vezzi A."/>
            <person name="Giacometti G.M."/>
            <person name="Morosinotto T."/>
            <person name="Valle G."/>
        </authorList>
    </citation>
    <scope>NUCLEOTIDE SEQUENCE [LARGE SCALE GENOMIC DNA]</scope>
    <source>
        <strain evidence="3 4">B-31</strain>
    </source>
</reference>
<protein>
    <submittedName>
        <fullName evidence="3">Smad nuclear interacting protein 1</fullName>
    </submittedName>
</protein>
<feature type="compositionally biased region" description="Basic and acidic residues" evidence="1">
    <location>
        <begin position="121"/>
        <end position="130"/>
    </location>
</feature>
<feature type="compositionally biased region" description="Basic residues" evidence="1">
    <location>
        <begin position="29"/>
        <end position="51"/>
    </location>
</feature>
<organism evidence="3 4">
    <name type="scientific">Nannochloropsis gaditana</name>
    <dbReference type="NCBI Taxonomy" id="72520"/>
    <lineage>
        <taxon>Eukaryota</taxon>
        <taxon>Sar</taxon>
        <taxon>Stramenopiles</taxon>
        <taxon>Ochrophyta</taxon>
        <taxon>Eustigmatophyceae</taxon>
        <taxon>Eustigmatales</taxon>
        <taxon>Monodopsidaceae</taxon>
        <taxon>Nannochloropsis</taxon>
    </lineage>
</organism>
<comment type="caution">
    <text evidence="3">The sequence shown here is derived from an EMBL/GenBank/DDBJ whole genome shotgun (WGS) entry which is preliminary data.</text>
</comment>
<gene>
    <name evidence="3" type="ORF">Naga_100174g8</name>
</gene>
<name>W7U457_9STRA</name>
<evidence type="ECO:0000313" key="4">
    <source>
        <dbReference type="Proteomes" id="UP000019335"/>
    </source>
</evidence>
<feature type="compositionally biased region" description="Basic and acidic residues" evidence="1">
    <location>
        <begin position="214"/>
        <end position="226"/>
    </location>
</feature>
<accession>W7U457</accession>
<dbReference type="PANTHER" id="PTHR23308">
    <property type="entry name" value="NUCLEAR INHIBITOR OF PROTEIN PHOSPHATASE-1"/>
    <property type="match status" value="1"/>
</dbReference>
<dbReference type="OrthoDB" id="444265at2759"/>
<keyword evidence="4" id="KW-1185">Reference proteome</keyword>
<evidence type="ECO:0000256" key="1">
    <source>
        <dbReference type="SAM" id="MobiDB-lite"/>
    </source>
</evidence>
<dbReference type="SMART" id="SM00240">
    <property type="entry name" value="FHA"/>
    <property type="match status" value="1"/>
</dbReference>
<feature type="domain" description="FHA" evidence="2">
    <location>
        <begin position="293"/>
        <end position="348"/>
    </location>
</feature>
<dbReference type="AlphaFoldDB" id="W7U457"/>
<sequence>MVTGGAAESRTRRPSSLHSICFLSPRPCRMPRSRSRSRSRSLHRQRKRSGSRSRYGTSSPLSSSRYHSPHRGGDQKGQSRRRRRSQESEEGDRDRRRRHRGLEREESPAPGGGNQAQGQRSRWEKGRGRQEGLSGGENGGNGRYEEERRDISLQERERDGRGARLRKSTEARAQAGAGREREALVPGGEPSRGQEERYEWGKPAISPLNGDASSRGEDGGKGEEKAPTLVAKPNFGLTGALAQDAQTGNVYKGVVLKWSEPDDARLPSRGWRLYVFKQGELKDTLHLHRQSAYLVGRHGVADLKVEHPSCSKQHAVLQFRQKHEGAEVKPYLMDLESVNKTRLNGEEVPPARYVELRAQDTIQFGLSSREYVLMHESLVGSS</sequence>
<dbReference type="InterPro" id="IPR050923">
    <property type="entry name" value="Cell_Proc_Reg/RNA_Proc"/>
</dbReference>
<dbReference type="InterPro" id="IPR008984">
    <property type="entry name" value="SMAD_FHA_dom_sf"/>
</dbReference>
<feature type="compositionally biased region" description="Low complexity" evidence="1">
    <location>
        <begin position="52"/>
        <end position="66"/>
    </location>
</feature>
<dbReference type="EMBL" id="AZIL01000436">
    <property type="protein sequence ID" value="EWM27474.1"/>
    <property type="molecule type" value="Genomic_DNA"/>
</dbReference>
<proteinExistence type="predicted"/>
<evidence type="ECO:0000313" key="3">
    <source>
        <dbReference type="EMBL" id="EWM27474.1"/>
    </source>
</evidence>
<evidence type="ECO:0000259" key="2">
    <source>
        <dbReference type="PROSITE" id="PS50006"/>
    </source>
</evidence>
<dbReference type="SUPFAM" id="SSF49879">
    <property type="entry name" value="SMAD/FHA domain"/>
    <property type="match status" value="1"/>
</dbReference>
<dbReference type="InterPro" id="IPR000253">
    <property type="entry name" value="FHA_dom"/>
</dbReference>
<feature type="compositionally biased region" description="Gly residues" evidence="1">
    <location>
        <begin position="133"/>
        <end position="142"/>
    </location>
</feature>
<dbReference type="PROSITE" id="PS50006">
    <property type="entry name" value="FHA_DOMAIN"/>
    <property type="match status" value="1"/>
</dbReference>